<keyword evidence="6" id="KW-0472">Membrane</keyword>
<dbReference type="GO" id="GO:0000155">
    <property type="term" value="F:phosphorelay sensor kinase activity"/>
    <property type="evidence" value="ECO:0007669"/>
    <property type="project" value="InterPro"/>
</dbReference>
<feature type="transmembrane region" description="Helical" evidence="6">
    <location>
        <begin position="125"/>
        <end position="148"/>
    </location>
</feature>
<organism evidence="9 10">
    <name type="scientific">Sphingobacterium spiritivorum</name>
    <name type="common">Flavobacterium spiritivorum</name>
    <dbReference type="NCBI Taxonomy" id="258"/>
    <lineage>
        <taxon>Bacteria</taxon>
        <taxon>Pseudomonadati</taxon>
        <taxon>Bacteroidota</taxon>
        <taxon>Sphingobacteriia</taxon>
        <taxon>Sphingobacteriales</taxon>
        <taxon>Sphingobacteriaceae</taxon>
        <taxon>Sphingobacterium</taxon>
    </lineage>
</organism>
<dbReference type="Gene3D" id="3.40.50.2300">
    <property type="match status" value="1"/>
</dbReference>
<evidence type="ECO:0000256" key="4">
    <source>
        <dbReference type="ARBA" id="ARBA00023012"/>
    </source>
</evidence>
<dbReference type="RefSeq" id="WP_115170077.1">
    <property type="nucleotide sequence ID" value="NZ_UGYW01000002.1"/>
</dbReference>
<dbReference type="SMART" id="SM00388">
    <property type="entry name" value="HisKA"/>
    <property type="match status" value="1"/>
</dbReference>
<evidence type="ECO:0000259" key="8">
    <source>
        <dbReference type="PROSITE" id="PS50110"/>
    </source>
</evidence>
<evidence type="ECO:0000256" key="1">
    <source>
        <dbReference type="ARBA" id="ARBA00000085"/>
    </source>
</evidence>
<dbReference type="InterPro" id="IPR011006">
    <property type="entry name" value="CheY-like_superfamily"/>
</dbReference>
<keyword evidence="9" id="KW-0808">Transferase</keyword>
<dbReference type="SUPFAM" id="SSF47384">
    <property type="entry name" value="Homodimeric domain of signal transducing histidine kinase"/>
    <property type="match status" value="1"/>
</dbReference>
<dbReference type="PROSITE" id="PS50110">
    <property type="entry name" value="RESPONSE_REGULATORY"/>
    <property type="match status" value="1"/>
</dbReference>
<accession>A0A380C2A9</accession>
<protein>
    <recommendedName>
        <fullName evidence="2">histidine kinase</fullName>
        <ecNumber evidence="2">2.7.13.3</ecNumber>
    </recommendedName>
</protein>
<dbReference type="PANTHER" id="PTHR45339">
    <property type="entry name" value="HYBRID SIGNAL TRANSDUCTION HISTIDINE KINASE J"/>
    <property type="match status" value="1"/>
</dbReference>
<dbReference type="Gene3D" id="3.30.565.10">
    <property type="entry name" value="Histidine kinase-like ATPase, C-terminal domain"/>
    <property type="match status" value="1"/>
</dbReference>
<dbReference type="InterPro" id="IPR036097">
    <property type="entry name" value="HisK_dim/P_sf"/>
</dbReference>
<dbReference type="FunFam" id="3.30.565.10:FF:000010">
    <property type="entry name" value="Sensor histidine kinase RcsC"/>
    <property type="match status" value="1"/>
</dbReference>
<dbReference type="SUPFAM" id="SSF55874">
    <property type="entry name" value="ATPase domain of HSP90 chaperone/DNA topoisomerase II/histidine kinase"/>
    <property type="match status" value="1"/>
</dbReference>
<keyword evidence="4" id="KW-0902">Two-component regulatory system</keyword>
<evidence type="ECO:0000313" key="10">
    <source>
        <dbReference type="Proteomes" id="UP000254893"/>
    </source>
</evidence>
<dbReference type="Pfam" id="PF02518">
    <property type="entry name" value="HATPase_c"/>
    <property type="match status" value="1"/>
</dbReference>
<dbReference type="CDD" id="cd17546">
    <property type="entry name" value="REC_hyHK_CKI1_RcsC-like"/>
    <property type="match status" value="1"/>
</dbReference>
<feature type="transmembrane region" description="Helical" evidence="6">
    <location>
        <begin position="160"/>
        <end position="178"/>
    </location>
</feature>
<evidence type="ECO:0000259" key="7">
    <source>
        <dbReference type="PROSITE" id="PS50109"/>
    </source>
</evidence>
<evidence type="ECO:0000256" key="6">
    <source>
        <dbReference type="SAM" id="Phobius"/>
    </source>
</evidence>
<dbReference type="Pfam" id="PF00512">
    <property type="entry name" value="HisKA"/>
    <property type="match status" value="1"/>
</dbReference>
<feature type="transmembrane region" description="Helical" evidence="6">
    <location>
        <begin position="21"/>
        <end position="39"/>
    </location>
</feature>
<keyword evidence="9" id="KW-0418">Kinase</keyword>
<evidence type="ECO:0000256" key="2">
    <source>
        <dbReference type="ARBA" id="ARBA00012438"/>
    </source>
</evidence>
<dbReference type="Gene3D" id="1.10.287.130">
    <property type="match status" value="1"/>
</dbReference>
<dbReference type="InterPro" id="IPR001789">
    <property type="entry name" value="Sig_transdc_resp-reg_receiver"/>
</dbReference>
<feature type="transmembrane region" description="Helical" evidence="6">
    <location>
        <begin position="76"/>
        <end position="94"/>
    </location>
</feature>
<dbReference type="InterPro" id="IPR004358">
    <property type="entry name" value="Sig_transdc_His_kin-like_C"/>
</dbReference>
<dbReference type="PANTHER" id="PTHR45339:SF1">
    <property type="entry name" value="HYBRID SIGNAL TRANSDUCTION HISTIDINE KINASE J"/>
    <property type="match status" value="1"/>
</dbReference>
<evidence type="ECO:0000313" key="9">
    <source>
        <dbReference type="EMBL" id="SUJ11362.1"/>
    </source>
</evidence>
<dbReference type="InterPro" id="IPR003594">
    <property type="entry name" value="HATPase_dom"/>
</dbReference>
<dbReference type="SMART" id="SM00448">
    <property type="entry name" value="REC"/>
    <property type="match status" value="1"/>
</dbReference>
<sequence>MLNLFGKYNFRSRKISVENKQLAILSICLIASGLSNIIFNLNIVFPIGINLLILTVISLHLYILKLALQNKATERIKFWYFCYLTGCLAVIWALNNGLDSSIPLFFVFYLMAGLLSLSDPYRLRFGIFFLIVSLFCLVIDHFFPQYIVPYASQQEKHMDLLFSFVLTLVISTIMISSYKRVYDYEKKVLILQKKMLKLSQKELIVSKEVAEAATKAKSKFIMTMSHEIRTPLNGIIGTIDLLKTTKLDQNQQLLIENLQASSHILSDLVTDLLDISRIETNKFEINYTTFNLHQSLTSLKHVIDPMLKSKDLTLNIRLAENTPAVLITDEARFKQILLNLLSNAIKFTLKGNITVYISYILLHDKYVLECKVKDTGIGIKKENISRLFDQFSQIEEPQIPDNKGIGLGLAICQRLLHILGGHIEVESVYGVGTTFTFRLPVLLPHNQIPQKIYQPNPDLLFMEKKRFLVVEDNKINQLVLCKMLEKLQYSYHAVENGLEAVEKVQKEHFDIILMDIQMPVMNGIEATKVILELYNQRQEEAPVIIGCSAHALEIDRSNYLQMGMSDFIIKPITMDHLKDVIKKNSI</sequence>
<feature type="modified residue" description="4-aspartylphosphate" evidence="5">
    <location>
        <position position="515"/>
    </location>
</feature>
<keyword evidence="3 5" id="KW-0597">Phosphoprotein</keyword>
<keyword evidence="6" id="KW-1133">Transmembrane helix</keyword>
<dbReference type="SMART" id="SM00387">
    <property type="entry name" value="HATPase_c"/>
    <property type="match status" value="1"/>
</dbReference>
<reference evidence="9 10" key="1">
    <citation type="submission" date="2018-06" db="EMBL/GenBank/DDBJ databases">
        <authorList>
            <consortium name="Pathogen Informatics"/>
            <person name="Doyle S."/>
        </authorList>
    </citation>
    <scope>NUCLEOTIDE SEQUENCE [LARGE SCALE GENOMIC DNA]</scope>
    <source>
        <strain evidence="9 10">NCTC11388</strain>
    </source>
</reference>
<dbReference type="InterPro" id="IPR005467">
    <property type="entry name" value="His_kinase_dom"/>
</dbReference>
<dbReference type="CDD" id="cd00082">
    <property type="entry name" value="HisKA"/>
    <property type="match status" value="1"/>
</dbReference>
<dbReference type="Proteomes" id="UP000254893">
    <property type="component" value="Unassembled WGS sequence"/>
</dbReference>
<proteinExistence type="predicted"/>
<dbReference type="InterPro" id="IPR003661">
    <property type="entry name" value="HisK_dim/P_dom"/>
</dbReference>
<dbReference type="InterPro" id="IPR036890">
    <property type="entry name" value="HATPase_C_sf"/>
</dbReference>
<dbReference type="EC" id="2.7.13.3" evidence="2"/>
<feature type="domain" description="Response regulatory" evidence="8">
    <location>
        <begin position="466"/>
        <end position="585"/>
    </location>
</feature>
<gene>
    <name evidence="9" type="primary">luxQ_2</name>
    <name evidence="9" type="ORF">NCTC11388_02126</name>
</gene>
<dbReference type="EMBL" id="UGYW01000002">
    <property type="protein sequence ID" value="SUJ11362.1"/>
    <property type="molecule type" value="Genomic_DNA"/>
</dbReference>
<comment type="catalytic activity">
    <reaction evidence="1">
        <text>ATP + protein L-histidine = ADP + protein N-phospho-L-histidine.</text>
        <dbReference type="EC" id="2.7.13.3"/>
    </reaction>
</comment>
<keyword evidence="6" id="KW-0812">Transmembrane</keyword>
<evidence type="ECO:0000256" key="3">
    <source>
        <dbReference type="ARBA" id="ARBA00022553"/>
    </source>
</evidence>
<evidence type="ECO:0000256" key="5">
    <source>
        <dbReference type="PROSITE-ProRule" id="PRU00169"/>
    </source>
</evidence>
<dbReference type="CDD" id="cd16922">
    <property type="entry name" value="HATPase_EvgS-ArcB-TorS-like"/>
    <property type="match status" value="1"/>
</dbReference>
<feature type="transmembrane region" description="Helical" evidence="6">
    <location>
        <begin position="100"/>
        <end position="118"/>
    </location>
</feature>
<dbReference type="Pfam" id="PF00072">
    <property type="entry name" value="Response_reg"/>
    <property type="match status" value="1"/>
</dbReference>
<dbReference type="AlphaFoldDB" id="A0A380C2A9"/>
<dbReference type="SUPFAM" id="SSF52172">
    <property type="entry name" value="CheY-like"/>
    <property type="match status" value="1"/>
</dbReference>
<dbReference type="PRINTS" id="PR00344">
    <property type="entry name" value="BCTRLSENSOR"/>
</dbReference>
<dbReference type="PROSITE" id="PS50109">
    <property type="entry name" value="HIS_KIN"/>
    <property type="match status" value="1"/>
</dbReference>
<feature type="transmembrane region" description="Helical" evidence="6">
    <location>
        <begin position="45"/>
        <end position="64"/>
    </location>
</feature>
<name>A0A380C2A9_SPHSI</name>
<feature type="domain" description="Histidine kinase" evidence="7">
    <location>
        <begin position="223"/>
        <end position="443"/>
    </location>
</feature>